<organism evidence="1 2">
    <name type="scientific">Shinella kummerowiae</name>
    <dbReference type="NCBI Taxonomy" id="417745"/>
    <lineage>
        <taxon>Bacteria</taxon>
        <taxon>Pseudomonadati</taxon>
        <taxon>Pseudomonadota</taxon>
        <taxon>Alphaproteobacteria</taxon>
        <taxon>Hyphomicrobiales</taxon>
        <taxon>Rhizobiaceae</taxon>
        <taxon>Shinella</taxon>
    </lineage>
</organism>
<dbReference type="OrthoDB" id="8420288at2"/>
<name>A0A6N8SCP6_9HYPH</name>
<comment type="caution">
    <text evidence="1">The sequence shown here is derived from an EMBL/GenBank/DDBJ whole genome shotgun (WGS) entry which is preliminary data.</text>
</comment>
<dbReference type="AlphaFoldDB" id="A0A6N8SCP6"/>
<dbReference type="Proteomes" id="UP000435802">
    <property type="component" value="Unassembled WGS sequence"/>
</dbReference>
<sequence>MFDRSRLPPLDQPLLSRTAEMLALPSRACFIRACRRARRCSFLYESDRQPCCLDNLDEEQRRLFDAFAELVRDIRDYSMPASKLLFASPWRGEREMQDAAVAVARSLLPKSRLRSFRAFVALRAKAPPPSLDGFPPA</sequence>
<dbReference type="RefSeq" id="WP_160859750.1">
    <property type="nucleotide sequence ID" value="NZ_WUMK01000004.1"/>
</dbReference>
<evidence type="ECO:0000313" key="1">
    <source>
        <dbReference type="EMBL" id="MXN46217.1"/>
    </source>
</evidence>
<reference evidence="1 2" key="1">
    <citation type="submission" date="2019-12" db="EMBL/GenBank/DDBJ databases">
        <title>Shinella kummerowiae sp. nov., a symbiotic bacterium isolated from root nodules of the herbal legume Kummerowia stipulacea.</title>
        <authorList>
            <person name="Gao J."/>
        </authorList>
    </citation>
    <scope>NUCLEOTIDE SEQUENCE [LARGE SCALE GENOMIC DNA]</scope>
    <source>
        <strain evidence="1 2">CCBAU 25048</strain>
    </source>
</reference>
<protein>
    <submittedName>
        <fullName evidence="1">Uncharacterized protein</fullName>
    </submittedName>
</protein>
<accession>A0A6N8SCP6</accession>
<keyword evidence="2" id="KW-1185">Reference proteome</keyword>
<proteinExistence type="predicted"/>
<evidence type="ECO:0000313" key="2">
    <source>
        <dbReference type="Proteomes" id="UP000435802"/>
    </source>
</evidence>
<gene>
    <name evidence="1" type="ORF">GR138_13545</name>
</gene>
<dbReference type="EMBL" id="WUMK01000004">
    <property type="protein sequence ID" value="MXN46217.1"/>
    <property type="molecule type" value="Genomic_DNA"/>
</dbReference>